<reference evidence="2" key="1">
    <citation type="journal article" date="2004" name="Nature">
        <title>Genome duplication in the teleost fish Tetraodon nigroviridis reveals the early vertebrate proto-karyotype.</title>
        <authorList>
            <person name="Jaillon O."/>
            <person name="Aury J.-M."/>
            <person name="Brunet F."/>
            <person name="Petit J.-L."/>
            <person name="Stange-Thomann N."/>
            <person name="Mauceli E."/>
            <person name="Bouneau L."/>
            <person name="Fischer C."/>
            <person name="Ozouf-Costaz C."/>
            <person name="Bernot A."/>
            <person name="Nicaud S."/>
            <person name="Jaffe D."/>
            <person name="Fisher S."/>
            <person name="Lutfalla G."/>
            <person name="Dossat C."/>
            <person name="Segurens B."/>
            <person name="Dasilva C."/>
            <person name="Salanoubat M."/>
            <person name="Levy M."/>
            <person name="Boudet N."/>
            <person name="Castellano S."/>
            <person name="Anthouard V."/>
            <person name="Jubin C."/>
            <person name="Castelli V."/>
            <person name="Katinka M."/>
            <person name="Vacherie B."/>
            <person name="Biemont C."/>
            <person name="Skalli Z."/>
            <person name="Cattolico L."/>
            <person name="Poulain J."/>
            <person name="De Berardinis V."/>
            <person name="Cruaud C."/>
            <person name="Duprat S."/>
            <person name="Brottier P."/>
            <person name="Coutanceau J.-P."/>
            <person name="Gouzy J."/>
            <person name="Parra G."/>
            <person name="Lardier G."/>
            <person name="Chapple C."/>
            <person name="McKernan K.J."/>
            <person name="McEwan P."/>
            <person name="Bosak S."/>
            <person name="Kellis M."/>
            <person name="Volff J.-N."/>
            <person name="Guigo R."/>
            <person name="Zody M.C."/>
            <person name="Mesirov J."/>
            <person name="Lindblad-Toh K."/>
            <person name="Birren B."/>
            <person name="Nusbaum C."/>
            <person name="Kahn D."/>
            <person name="Robinson-Rechavi M."/>
            <person name="Laudet V."/>
            <person name="Schachter V."/>
            <person name="Quetier F."/>
            <person name="Saurin W."/>
            <person name="Scarpelli C."/>
            <person name="Wincker P."/>
            <person name="Lander E.S."/>
            <person name="Weissenbach J."/>
            <person name="Roest Crollius H."/>
        </authorList>
    </citation>
    <scope>NUCLEOTIDE SEQUENCE [LARGE SCALE GENOMIC DNA]</scope>
</reference>
<dbReference type="AlphaFoldDB" id="Q4RPW6"/>
<evidence type="ECO:0000313" key="2">
    <source>
        <dbReference type="EMBL" id="CAG09566.1"/>
    </source>
</evidence>
<sequence>MKALGTGCMKSTLHKPAERREPLRSPGRFTPRQGRHRSSRTAYVEWTEHRTMAAFEPHH</sequence>
<organism evidence="2">
    <name type="scientific">Tetraodon nigroviridis</name>
    <name type="common">Spotted green pufferfish</name>
    <name type="synonym">Chelonodon nigroviridis</name>
    <dbReference type="NCBI Taxonomy" id="99883"/>
    <lineage>
        <taxon>Eukaryota</taxon>
        <taxon>Metazoa</taxon>
        <taxon>Chordata</taxon>
        <taxon>Craniata</taxon>
        <taxon>Vertebrata</taxon>
        <taxon>Euteleostomi</taxon>
        <taxon>Actinopterygii</taxon>
        <taxon>Neopterygii</taxon>
        <taxon>Teleostei</taxon>
        <taxon>Neoteleostei</taxon>
        <taxon>Acanthomorphata</taxon>
        <taxon>Eupercaria</taxon>
        <taxon>Tetraodontiformes</taxon>
        <taxon>Tetradontoidea</taxon>
        <taxon>Tetraodontidae</taxon>
        <taxon>Tetraodon</taxon>
    </lineage>
</organism>
<feature type="region of interest" description="Disordered" evidence="1">
    <location>
        <begin position="1"/>
        <end position="41"/>
    </location>
</feature>
<gene>
    <name evidence="2" type="ORF">GSTENG00030900001</name>
</gene>
<dbReference type="EMBL" id="CAAE01015007">
    <property type="protein sequence ID" value="CAG09566.1"/>
    <property type="molecule type" value="Genomic_DNA"/>
</dbReference>
<proteinExistence type="predicted"/>
<reference evidence="2" key="2">
    <citation type="submission" date="2004-02" db="EMBL/GenBank/DDBJ databases">
        <authorList>
            <consortium name="Genoscope"/>
            <consortium name="Whitehead Institute Centre for Genome Research"/>
        </authorList>
    </citation>
    <scope>NUCLEOTIDE SEQUENCE</scope>
</reference>
<evidence type="ECO:0000256" key="1">
    <source>
        <dbReference type="SAM" id="MobiDB-lite"/>
    </source>
</evidence>
<dbReference type="KEGG" id="tng:GSTEN00030900G001"/>
<protein>
    <submittedName>
        <fullName evidence="2">(spotted green pufferfish) hypothetical protein</fullName>
    </submittedName>
</protein>
<comment type="caution">
    <text evidence="2">The sequence shown here is derived from an EMBL/GenBank/DDBJ whole genome shotgun (WGS) entry which is preliminary data.</text>
</comment>
<name>Q4RPW6_TETNG</name>
<accession>Q4RPW6</accession>